<evidence type="ECO:0000256" key="3">
    <source>
        <dbReference type="ARBA" id="ARBA00022989"/>
    </source>
</evidence>
<keyword evidence="9" id="KW-1185">Reference proteome</keyword>
<evidence type="ECO:0000256" key="1">
    <source>
        <dbReference type="ARBA" id="ARBA00004141"/>
    </source>
</evidence>
<dbReference type="Proteomes" id="UP000711996">
    <property type="component" value="Unassembled WGS sequence"/>
</dbReference>
<protein>
    <submittedName>
        <fullName evidence="8">TLC domain-containing protein</fullName>
    </submittedName>
</protein>
<keyword evidence="3 6" id="KW-1133">Transmembrane helix</keyword>
<dbReference type="AlphaFoldDB" id="A0A9P5BTD6"/>
<evidence type="ECO:0000259" key="7">
    <source>
        <dbReference type="PROSITE" id="PS50922"/>
    </source>
</evidence>
<keyword evidence="4 5" id="KW-0472">Membrane</keyword>
<organism evidence="8 9">
    <name type="scientific">Colletotrichum siamense</name>
    <name type="common">Anthracnose fungus</name>
    <dbReference type="NCBI Taxonomy" id="690259"/>
    <lineage>
        <taxon>Eukaryota</taxon>
        <taxon>Fungi</taxon>
        <taxon>Dikarya</taxon>
        <taxon>Ascomycota</taxon>
        <taxon>Pezizomycotina</taxon>
        <taxon>Sordariomycetes</taxon>
        <taxon>Hypocreomycetidae</taxon>
        <taxon>Glomerellales</taxon>
        <taxon>Glomerellaceae</taxon>
        <taxon>Colletotrichum</taxon>
        <taxon>Colletotrichum gloeosporioides species complex</taxon>
    </lineage>
</organism>
<dbReference type="InterPro" id="IPR050846">
    <property type="entry name" value="TLCD"/>
</dbReference>
<dbReference type="SMART" id="SM00724">
    <property type="entry name" value="TLC"/>
    <property type="match status" value="1"/>
</dbReference>
<feature type="transmembrane region" description="Helical" evidence="6">
    <location>
        <begin position="229"/>
        <end position="247"/>
    </location>
</feature>
<feature type="transmembrane region" description="Helical" evidence="6">
    <location>
        <begin position="353"/>
        <end position="375"/>
    </location>
</feature>
<dbReference type="GO" id="GO:0055088">
    <property type="term" value="P:lipid homeostasis"/>
    <property type="evidence" value="ECO:0007669"/>
    <property type="project" value="TreeGrafter"/>
</dbReference>
<evidence type="ECO:0000313" key="9">
    <source>
        <dbReference type="Proteomes" id="UP000711996"/>
    </source>
</evidence>
<comment type="subcellular location">
    <subcellularLocation>
        <location evidence="1">Membrane</location>
        <topology evidence="1">Multi-pass membrane protein</topology>
    </subcellularLocation>
</comment>
<dbReference type="EMBL" id="QPMT01000059">
    <property type="protein sequence ID" value="KAF4847551.1"/>
    <property type="molecule type" value="Genomic_DNA"/>
</dbReference>
<sequence>MRLLVHVSHNQPLSFSLVFPAHLTNSSINSPTEGGQPEHSTFLEKLLVSLPSTKYSPLSTSPHVFRTLPAPDKPTFAPTNVDDASSRSMRDPFFLEPIPWLVKATQPWADLLSLPSLPLHVHEVLAASLLYSVIYYPISPLVSRLIVGRKYLDLPRKRRVNWDAHVVSFVQSTLINGLALWVMFADEDRKGMDWQERIWGYTGAAGMIQALAAGYFLWDLVVTSCNMDVFGIGTLAHAVSALFVYALGFRPFINYYGCVFILWELSTPFLNIHWFFDKLGMTGSRAQLYNGLMLLFTFFSTRLVYGTYQSVRVFSDIFAAIDTNPVLPVSADTGEVVTSTVMRFATPTSTVPAWLAFTYLMSNITLNSLNFYWFIMMIRAVRKRFQPAKTNEKDMLKEVSATKAISQSTQPAIRRRKL</sequence>
<evidence type="ECO:0000256" key="4">
    <source>
        <dbReference type="ARBA" id="ARBA00023136"/>
    </source>
</evidence>
<keyword evidence="2 5" id="KW-0812">Transmembrane</keyword>
<feature type="transmembrane region" description="Helical" evidence="6">
    <location>
        <begin position="288"/>
        <end position="305"/>
    </location>
</feature>
<feature type="transmembrane region" description="Helical" evidence="6">
    <location>
        <begin position="198"/>
        <end position="217"/>
    </location>
</feature>
<proteinExistence type="predicted"/>
<feature type="transmembrane region" description="Helical" evidence="6">
    <location>
        <begin position="253"/>
        <end position="276"/>
    </location>
</feature>
<reference evidence="8" key="1">
    <citation type="submission" date="2019-06" db="EMBL/GenBank/DDBJ databases">
        <authorList>
            <person name="Gan P."/>
            <person name="Shirasu K."/>
        </authorList>
    </citation>
    <scope>NUCLEOTIDE SEQUENCE [LARGE SCALE GENOMIC DNA]</scope>
    <source>
        <strain evidence="8">CAD2</strain>
    </source>
</reference>
<dbReference type="GO" id="GO:0005783">
    <property type="term" value="C:endoplasmic reticulum"/>
    <property type="evidence" value="ECO:0007669"/>
    <property type="project" value="TreeGrafter"/>
</dbReference>
<dbReference type="PROSITE" id="PS50922">
    <property type="entry name" value="TLC"/>
    <property type="match status" value="1"/>
</dbReference>
<feature type="transmembrane region" description="Helical" evidence="6">
    <location>
        <begin position="124"/>
        <end position="146"/>
    </location>
</feature>
<accession>A0A9P5BTD6</accession>
<evidence type="ECO:0000313" key="8">
    <source>
        <dbReference type="EMBL" id="KAF4847551.1"/>
    </source>
</evidence>
<dbReference type="InterPro" id="IPR006634">
    <property type="entry name" value="TLC-dom"/>
</dbReference>
<evidence type="ECO:0000256" key="2">
    <source>
        <dbReference type="ARBA" id="ARBA00022692"/>
    </source>
</evidence>
<comment type="caution">
    <text evidence="8">The sequence shown here is derived from an EMBL/GenBank/DDBJ whole genome shotgun (WGS) entry which is preliminary data.</text>
</comment>
<feature type="transmembrane region" description="Helical" evidence="6">
    <location>
        <begin position="166"/>
        <end position="186"/>
    </location>
</feature>
<gene>
    <name evidence="8" type="ORF">CGCSCA2_v012690</name>
</gene>
<name>A0A9P5BTD6_COLSI</name>
<dbReference type="OrthoDB" id="10266980at2759"/>
<dbReference type="PANTHER" id="PTHR13439:SF0">
    <property type="entry name" value="TOPOISOMERASE I DAMAGE AFFECTED PROTEIN 4"/>
    <property type="match status" value="1"/>
</dbReference>
<evidence type="ECO:0000256" key="6">
    <source>
        <dbReference type="SAM" id="Phobius"/>
    </source>
</evidence>
<feature type="domain" description="TLC" evidence="7">
    <location>
        <begin position="157"/>
        <end position="386"/>
    </location>
</feature>
<evidence type="ECO:0000256" key="5">
    <source>
        <dbReference type="PROSITE-ProRule" id="PRU00205"/>
    </source>
</evidence>
<dbReference type="PANTHER" id="PTHR13439">
    <property type="entry name" value="CT120 PROTEIN"/>
    <property type="match status" value="1"/>
</dbReference>
<dbReference type="GO" id="GO:0016020">
    <property type="term" value="C:membrane"/>
    <property type="evidence" value="ECO:0007669"/>
    <property type="project" value="UniProtKB-SubCell"/>
</dbReference>
<dbReference type="Pfam" id="PF03798">
    <property type="entry name" value="TRAM_LAG1_CLN8"/>
    <property type="match status" value="1"/>
</dbReference>